<protein>
    <submittedName>
        <fullName evidence="3">Prohibitin family protein</fullName>
    </submittedName>
</protein>
<evidence type="ECO:0000313" key="3">
    <source>
        <dbReference type="EMBL" id="MTK22523.1"/>
    </source>
</evidence>
<dbReference type="EMBL" id="WMQE01000041">
    <property type="protein sequence ID" value="MTK22523.1"/>
    <property type="molecule type" value="Genomic_DNA"/>
</dbReference>
<dbReference type="CDD" id="cd03401">
    <property type="entry name" value="SPFH_prohibitin"/>
    <property type="match status" value="1"/>
</dbReference>
<organism evidence="3 4">
    <name type="scientific">Turicibacter sanguinis</name>
    <dbReference type="NCBI Taxonomy" id="154288"/>
    <lineage>
        <taxon>Bacteria</taxon>
        <taxon>Bacillati</taxon>
        <taxon>Bacillota</taxon>
        <taxon>Erysipelotrichia</taxon>
        <taxon>Erysipelotrichales</taxon>
        <taxon>Turicibacteraceae</taxon>
        <taxon>Turicibacter</taxon>
    </lineage>
</organism>
<dbReference type="Gene3D" id="3.30.479.30">
    <property type="entry name" value="Band 7 domain"/>
    <property type="match status" value="1"/>
</dbReference>
<dbReference type="AlphaFoldDB" id="A0A9X4XFM9"/>
<comment type="caution">
    <text evidence="3">The sequence shown here is derived from an EMBL/GenBank/DDBJ whole genome shotgun (WGS) entry which is preliminary data.</text>
</comment>
<dbReference type="InterPro" id="IPR000163">
    <property type="entry name" value="Prohibitin"/>
</dbReference>
<name>A0A9X4XFM9_9FIRM</name>
<proteinExistence type="predicted"/>
<dbReference type="InterPro" id="IPR001107">
    <property type="entry name" value="Band_7"/>
</dbReference>
<gene>
    <name evidence="3" type="ORF">GMA92_13990</name>
</gene>
<dbReference type="SMART" id="SM00244">
    <property type="entry name" value="PHB"/>
    <property type="match status" value="1"/>
</dbReference>
<evidence type="ECO:0000256" key="1">
    <source>
        <dbReference type="SAM" id="Coils"/>
    </source>
</evidence>
<evidence type="ECO:0000259" key="2">
    <source>
        <dbReference type="SMART" id="SM00244"/>
    </source>
</evidence>
<dbReference type="InterPro" id="IPR036013">
    <property type="entry name" value="Band_7/SPFH_dom_sf"/>
</dbReference>
<dbReference type="PANTHER" id="PTHR42911">
    <property type="entry name" value="MODULATOR OF FTSH PROTEASE HFLC"/>
    <property type="match status" value="1"/>
</dbReference>
<sequence length="295" mass="32647">MNKFKIGTTMLTGLVVAGGLFVTCTVRIDPGYAGIQYSLNNGIQGEVLNQGLHLKSPFMKVTSYSVATTQGNLSKDQKEGSKDDDSFMIATSDGKTVEVDLEYSYHFNVEDLPATFTQFKGQSGEEIETTFMRGKLKTYANDVSSKFSVLDIYGEKRTELNAAILEYAREKFAEFGIIIDSINLSRIELDDQTAKAIQDKINKQQELESLKVEAQKAEVEAEKLLVQKQADADAKILEAEAEAEAIRIKAEAEAEANRLISESLTNELLQLEQINKWNGDVPQVQGDSTPIIDLK</sequence>
<dbReference type="SUPFAM" id="SSF117892">
    <property type="entry name" value="Band 7/SPFH domain"/>
    <property type="match status" value="1"/>
</dbReference>
<dbReference type="GO" id="GO:0016020">
    <property type="term" value="C:membrane"/>
    <property type="evidence" value="ECO:0007669"/>
    <property type="project" value="InterPro"/>
</dbReference>
<evidence type="ECO:0000313" key="4">
    <source>
        <dbReference type="Proteomes" id="UP000487649"/>
    </source>
</evidence>
<accession>A0A9X4XFM9</accession>
<feature type="domain" description="Band 7" evidence="2">
    <location>
        <begin position="23"/>
        <end position="201"/>
    </location>
</feature>
<keyword evidence="1" id="KW-0175">Coiled coil</keyword>
<feature type="coiled-coil region" evidence="1">
    <location>
        <begin position="197"/>
        <end position="262"/>
    </location>
</feature>
<dbReference type="Pfam" id="PF01145">
    <property type="entry name" value="Band_7"/>
    <property type="match status" value="1"/>
</dbReference>
<dbReference type="Proteomes" id="UP000487649">
    <property type="component" value="Unassembled WGS sequence"/>
</dbReference>
<dbReference type="PANTHER" id="PTHR42911:SF1">
    <property type="entry name" value="MODULATOR OF FTSH PROTEASE HFLC"/>
    <property type="match status" value="1"/>
</dbReference>
<reference evidence="3 4" key="1">
    <citation type="journal article" date="2019" name="Nat. Med.">
        <title>A library of human gut bacterial isolates paired with longitudinal multiomics data enables mechanistic microbiome research.</title>
        <authorList>
            <person name="Poyet M."/>
            <person name="Groussin M."/>
            <person name="Gibbons S.M."/>
            <person name="Avila-Pacheco J."/>
            <person name="Jiang X."/>
            <person name="Kearney S.M."/>
            <person name="Perrotta A.R."/>
            <person name="Berdy B."/>
            <person name="Zhao S."/>
            <person name="Lieberman T.D."/>
            <person name="Swanson P.K."/>
            <person name="Smith M."/>
            <person name="Roesemann S."/>
            <person name="Alexander J.E."/>
            <person name="Rich S.A."/>
            <person name="Livny J."/>
            <person name="Vlamakis H."/>
            <person name="Clish C."/>
            <person name="Bullock K."/>
            <person name="Deik A."/>
            <person name="Scott J."/>
            <person name="Pierce K.A."/>
            <person name="Xavier R.J."/>
            <person name="Alm E.J."/>
        </authorList>
    </citation>
    <scope>NUCLEOTIDE SEQUENCE [LARGE SCALE GENOMIC DNA]</scope>
    <source>
        <strain evidence="3 4">BIOML-A198</strain>
    </source>
</reference>